<evidence type="ECO:0000256" key="4">
    <source>
        <dbReference type="ARBA" id="ARBA00022723"/>
    </source>
</evidence>
<dbReference type="STRING" id="225324.SAMN02745126_04114"/>
<dbReference type="GO" id="GO:0016791">
    <property type="term" value="F:phosphatase activity"/>
    <property type="evidence" value="ECO:0007669"/>
    <property type="project" value="InterPro"/>
</dbReference>
<evidence type="ECO:0000313" key="9">
    <source>
        <dbReference type="Proteomes" id="UP000190092"/>
    </source>
</evidence>
<organism evidence="8 9">
    <name type="scientific">Enhydrobacter aerosaccus</name>
    <dbReference type="NCBI Taxonomy" id="225324"/>
    <lineage>
        <taxon>Bacteria</taxon>
        <taxon>Pseudomonadati</taxon>
        <taxon>Pseudomonadota</taxon>
        <taxon>Alphaproteobacteria</taxon>
        <taxon>Hyphomicrobiales</taxon>
        <taxon>Enhydrobacter</taxon>
    </lineage>
</organism>
<dbReference type="InterPro" id="IPR006543">
    <property type="entry name" value="Histidinol-phos"/>
</dbReference>
<comment type="subcellular location">
    <subcellularLocation>
        <location evidence="1">Cytoplasm</location>
    </subcellularLocation>
</comment>
<evidence type="ECO:0000256" key="2">
    <source>
        <dbReference type="ARBA" id="ARBA00005628"/>
    </source>
</evidence>
<dbReference type="Pfam" id="PF13242">
    <property type="entry name" value="Hydrolase_like"/>
    <property type="match status" value="1"/>
</dbReference>
<evidence type="ECO:0000256" key="7">
    <source>
        <dbReference type="ARBA" id="ARBA00031828"/>
    </source>
</evidence>
<keyword evidence="6" id="KW-0119">Carbohydrate metabolism</keyword>
<reference evidence="9" key="1">
    <citation type="submission" date="2017-02" db="EMBL/GenBank/DDBJ databases">
        <authorList>
            <person name="Varghese N."/>
            <person name="Submissions S."/>
        </authorList>
    </citation>
    <scope>NUCLEOTIDE SEQUENCE [LARGE SCALE GENOMIC DNA]</scope>
    <source>
        <strain evidence="9">ATCC 27094</strain>
    </source>
</reference>
<gene>
    <name evidence="8" type="ORF">SAMN02745126_04114</name>
</gene>
<evidence type="ECO:0000256" key="6">
    <source>
        <dbReference type="ARBA" id="ARBA00023277"/>
    </source>
</evidence>
<dbReference type="Gene3D" id="3.40.50.1000">
    <property type="entry name" value="HAD superfamily/HAD-like"/>
    <property type="match status" value="1"/>
</dbReference>
<dbReference type="GO" id="GO:0005737">
    <property type="term" value="C:cytoplasm"/>
    <property type="evidence" value="ECO:0007669"/>
    <property type="project" value="UniProtKB-SubCell"/>
</dbReference>
<dbReference type="GO" id="GO:0005975">
    <property type="term" value="P:carbohydrate metabolic process"/>
    <property type="evidence" value="ECO:0007669"/>
    <property type="project" value="InterPro"/>
</dbReference>
<dbReference type="AlphaFoldDB" id="A0A1T4RWR9"/>
<dbReference type="InterPro" id="IPR036412">
    <property type="entry name" value="HAD-like_sf"/>
</dbReference>
<accession>A0A1T4RWR9</accession>
<dbReference type="GO" id="GO:0046872">
    <property type="term" value="F:metal ion binding"/>
    <property type="evidence" value="ECO:0007669"/>
    <property type="project" value="UniProtKB-KW"/>
</dbReference>
<dbReference type="InterPro" id="IPR023214">
    <property type="entry name" value="HAD_sf"/>
</dbReference>
<dbReference type="PANTHER" id="PTHR42891">
    <property type="entry name" value="D-GLYCERO-BETA-D-MANNO-HEPTOSE-1,7-BISPHOSPHATE 7-PHOSPHATASE"/>
    <property type="match status" value="1"/>
</dbReference>
<name>A0A1T4RWR9_9HYPH</name>
<dbReference type="NCBIfam" id="TIGR01656">
    <property type="entry name" value="Histidinol-ppas"/>
    <property type="match status" value="1"/>
</dbReference>
<sequence length="198" mass="21825">MLDRDGVVIVNRKYNVKAPTELALLPGAAAAIARLNRLGIKVVLCTNQPEVDKGIITHHQLDAIHHALRRMLSREGAHLDLVLCCTDNFRSEWRKPAPGMLFEGLRHFGAKAADTPFVGDQLSDLKAAWRARCPGILVRTGLGRQTESGPIPRYARPQAVYDDLQAFVDAYCANRRAADRSRADASRRAARRPVRAGG</sequence>
<dbReference type="NCBIfam" id="TIGR01662">
    <property type="entry name" value="HAD-SF-IIIA"/>
    <property type="match status" value="1"/>
</dbReference>
<dbReference type="PANTHER" id="PTHR42891:SF1">
    <property type="entry name" value="D-GLYCERO-BETA-D-MANNO-HEPTOSE-1,7-BISPHOSPHATE 7-PHOSPHATASE"/>
    <property type="match status" value="1"/>
</dbReference>
<dbReference type="InterPro" id="IPR004446">
    <property type="entry name" value="Heptose_bisP_phosphatase"/>
</dbReference>
<keyword evidence="5" id="KW-0378">Hydrolase</keyword>
<protein>
    <recommendedName>
        <fullName evidence="7">D,D-heptose 1,7-bisphosphate phosphatase</fullName>
    </recommendedName>
</protein>
<dbReference type="Proteomes" id="UP000190092">
    <property type="component" value="Unassembled WGS sequence"/>
</dbReference>
<dbReference type="EMBL" id="FUWJ01000006">
    <property type="protein sequence ID" value="SKA20395.1"/>
    <property type="molecule type" value="Genomic_DNA"/>
</dbReference>
<proteinExistence type="inferred from homology"/>
<evidence type="ECO:0000256" key="5">
    <source>
        <dbReference type="ARBA" id="ARBA00022801"/>
    </source>
</evidence>
<comment type="similarity">
    <text evidence="2">Belongs to the GmhB family.</text>
</comment>
<keyword evidence="3" id="KW-0963">Cytoplasm</keyword>
<evidence type="ECO:0000256" key="3">
    <source>
        <dbReference type="ARBA" id="ARBA00022490"/>
    </source>
</evidence>
<keyword evidence="4" id="KW-0479">Metal-binding</keyword>
<evidence type="ECO:0000256" key="1">
    <source>
        <dbReference type="ARBA" id="ARBA00004496"/>
    </source>
</evidence>
<dbReference type="InterPro" id="IPR006549">
    <property type="entry name" value="HAD-SF_hydro_IIIA"/>
</dbReference>
<dbReference type="SUPFAM" id="SSF56784">
    <property type="entry name" value="HAD-like"/>
    <property type="match status" value="1"/>
</dbReference>
<keyword evidence="9" id="KW-1185">Reference proteome</keyword>
<evidence type="ECO:0000313" key="8">
    <source>
        <dbReference type="EMBL" id="SKA20395.1"/>
    </source>
</evidence>